<dbReference type="AlphaFoldDB" id="V6M6R3"/>
<dbReference type="EMBL" id="AUWU02000005">
    <property type="protein sequence ID" value="KAH0572875.1"/>
    <property type="molecule type" value="Genomic_DNA"/>
</dbReference>
<feature type="chain" id="PRO_5004749605" description="Cysteine-rich protein" evidence="1">
    <location>
        <begin position="21"/>
        <end position="73"/>
    </location>
</feature>
<organism evidence="2">
    <name type="scientific">Spironucleus salmonicida</name>
    <dbReference type="NCBI Taxonomy" id="348837"/>
    <lineage>
        <taxon>Eukaryota</taxon>
        <taxon>Metamonada</taxon>
        <taxon>Diplomonadida</taxon>
        <taxon>Hexamitidae</taxon>
        <taxon>Hexamitinae</taxon>
        <taxon>Spironucleus</taxon>
    </lineage>
</organism>
<dbReference type="Proteomes" id="UP000018208">
    <property type="component" value="Unassembled WGS sequence"/>
</dbReference>
<gene>
    <name evidence="2" type="ORF">SS50377_10592</name>
    <name evidence="3" type="ORF">SS50377_24990</name>
</gene>
<feature type="signal peptide" evidence="1">
    <location>
        <begin position="1"/>
        <end position="20"/>
    </location>
</feature>
<dbReference type="VEuPathDB" id="GiardiaDB:SS50377_24990"/>
<keyword evidence="1" id="KW-0732">Signal</keyword>
<evidence type="ECO:0000313" key="3">
    <source>
        <dbReference type="EMBL" id="KAH0572875.1"/>
    </source>
</evidence>
<evidence type="ECO:0000256" key="1">
    <source>
        <dbReference type="SAM" id="SignalP"/>
    </source>
</evidence>
<evidence type="ECO:0000313" key="4">
    <source>
        <dbReference type="Proteomes" id="UP000018208"/>
    </source>
</evidence>
<evidence type="ECO:0000313" key="2">
    <source>
        <dbReference type="EMBL" id="EST49109.1"/>
    </source>
</evidence>
<evidence type="ECO:0008006" key="5">
    <source>
        <dbReference type="Google" id="ProtNLM"/>
    </source>
</evidence>
<reference evidence="3" key="2">
    <citation type="submission" date="2020-12" db="EMBL/GenBank/DDBJ databases">
        <title>New Spironucleus salmonicida genome in near-complete chromosomes.</title>
        <authorList>
            <person name="Xu F."/>
            <person name="Kurt Z."/>
            <person name="Jimenez-Gonzalez A."/>
            <person name="Astvaldsson A."/>
            <person name="Andersson J.O."/>
            <person name="Svard S.G."/>
        </authorList>
    </citation>
    <scope>NUCLEOTIDE SEQUENCE</scope>
    <source>
        <strain evidence="3">ATCC 50377</strain>
    </source>
</reference>
<reference evidence="2 3" key="1">
    <citation type="journal article" date="2014" name="PLoS Genet.">
        <title>The Genome of Spironucleus salmonicida Highlights a Fish Pathogen Adapted to Fluctuating Environments.</title>
        <authorList>
            <person name="Xu F."/>
            <person name="Jerlstrom-Hultqvist J."/>
            <person name="Einarsson E."/>
            <person name="Astvaldsson A."/>
            <person name="Svard S.G."/>
            <person name="Andersson J.O."/>
        </authorList>
    </citation>
    <scope>NUCLEOTIDE SEQUENCE</scope>
    <source>
        <strain evidence="3">ATCC 50377</strain>
    </source>
</reference>
<dbReference type="EMBL" id="KI545956">
    <property type="protein sequence ID" value="EST49109.1"/>
    <property type="molecule type" value="Genomic_DNA"/>
</dbReference>
<keyword evidence="4" id="KW-1185">Reference proteome</keyword>
<protein>
    <recommendedName>
        <fullName evidence="5">Cysteine-rich protein</fullName>
    </recommendedName>
</protein>
<accession>V6M6R3</accession>
<sequence length="73" mass="8491">MDDNFCLLVNLVIFQSFCTCLQTSHWKYSYFYKVIRINEDSQCGLLCTCEDNYCKIKGGDGQIIDLVAIFEIF</sequence>
<name>V6M6R3_9EUKA</name>
<proteinExistence type="predicted"/>